<dbReference type="GO" id="GO:0005484">
    <property type="term" value="F:SNAP receptor activity"/>
    <property type="evidence" value="ECO:0007669"/>
    <property type="project" value="TreeGrafter"/>
</dbReference>
<dbReference type="GeneID" id="109488119"/>
<feature type="compositionally biased region" description="Acidic residues" evidence="13">
    <location>
        <begin position="16"/>
        <end position="31"/>
    </location>
</feature>
<feature type="region of interest" description="Disordered" evidence="13">
    <location>
        <begin position="1"/>
        <end position="32"/>
    </location>
</feature>
<dbReference type="GO" id="GO:0098793">
    <property type="term" value="C:presynapse"/>
    <property type="evidence" value="ECO:0007669"/>
    <property type="project" value="GOC"/>
</dbReference>
<dbReference type="CDD" id="cd15856">
    <property type="entry name" value="SNARE_SNAP29C"/>
    <property type="match status" value="1"/>
</dbReference>
<keyword evidence="2" id="KW-0813">Transport</keyword>
<dbReference type="PANTHER" id="PTHR19305">
    <property type="entry name" value="SYNAPTOSOMAL ASSOCIATED PROTEIN"/>
    <property type="match status" value="1"/>
</dbReference>
<evidence type="ECO:0000256" key="6">
    <source>
        <dbReference type="ARBA" id="ARBA00037808"/>
    </source>
</evidence>
<dbReference type="GO" id="GO:0000421">
    <property type="term" value="C:autophagosome membrane"/>
    <property type="evidence" value="ECO:0007669"/>
    <property type="project" value="UniProtKB-SubCell"/>
</dbReference>
<dbReference type="GO" id="GO:0019905">
    <property type="term" value="F:syntaxin binding"/>
    <property type="evidence" value="ECO:0007669"/>
    <property type="project" value="TreeGrafter"/>
</dbReference>
<evidence type="ECO:0000313" key="16">
    <source>
        <dbReference type="RefSeq" id="XP_019647841.1"/>
    </source>
</evidence>
<keyword evidence="3" id="KW-0653">Protein transport</keyword>
<keyword evidence="4 12" id="KW-0175">Coiled coil</keyword>
<dbReference type="KEGG" id="bbel:109488119"/>
<comment type="subunit">
    <text evidence="11">Forms a SNARE complex, composed of VAMP8, SNAP29 and STX17, involved in fusion of autophagosome with lysosome. Interacts with multiple syntaxins including STX6. Interacts with EIPR1. Interacts with STX17; this interaction is increased in the absence of TMEM39A.</text>
</comment>
<proteinExistence type="inferred from homology"/>
<evidence type="ECO:0000256" key="1">
    <source>
        <dbReference type="ARBA" id="ARBA00009480"/>
    </source>
</evidence>
<organism evidence="15 16">
    <name type="scientific">Branchiostoma belcheri</name>
    <name type="common">Amphioxus</name>
    <dbReference type="NCBI Taxonomy" id="7741"/>
    <lineage>
        <taxon>Eukaryota</taxon>
        <taxon>Metazoa</taxon>
        <taxon>Chordata</taxon>
        <taxon>Cephalochordata</taxon>
        <taxon>Leptocardii</taxon>
        <taxon>Amphioxiformes</taxon>
        <taxon>Branchiostomatidae</taxon>
        <taxon>Branchiostoma</taxon>
    </lineage>
</organism>
<dbReference type="GO" id="GO:0031201">
    <property type="term" value="C:SNARE complex"/>
    <property type="evidence" value="ECO:0007669"/>
    <property type="project" value="TreeGrafter"/>
</dbReference>
<comment type="function">
    <text evidence="5">SNAREs, soluble N-ethylmaleimide-sensitive factor-attachment protein receptors, are essential proteins for fusion of cellular membranes. SNAREs localized on opposing membranes assemble to form a trans-SNARE complex, an extended, parallel four alpha-helical bundle that drives membrane fusion. SNAP29 is a SNARE involved in autophagy through the direct control of autophagosome membrane fusion with the lysososome membrane. Also plays a role in ciliogenesis by regulating membrane fusions.</text>
</comment>
<feature type="coiled-coil region" evidence="12">
    <location>
        <begin position="68"/>
        <end position="98"/>
    </location>
</feature>
<name>A0A6P5B026_BRABE</name>
<reference evidence="16" key="1">
    <citation type="submission" date="2025-08" db="UniProtKB">
        <authorList>
            <consortium name="RefSeq"/>
        </authorList>
    </citation>
    <scope>IDENTIFICATION</scope>
    <source>
        <tissue evidence="16">Gonad</tissue>
    </source>
</reference>
<evidence type="ECO:0000256" key="8">
    <source>
        <dbReference type="ARBA" id="ARBA00041113"/>
    </source>
</evidence>
<accession>A0A6P5B026</accession>
<dbReference type="SMART" id="SM00397">
    <property type="entry name" value="t_SNARE"/>
    <property type="match status" value="2"/>
</dbReference>
<dbReference type="Pfam" id="PF12352">
    <property type="entry name" value="V-SNARE_C"/>
    <property type="match status" value="1"/>
</dbReference>
<dbReference type="CDD" id="cd15887">
    <property type="entry name" value="SNARE_SNAP29N"/>
    <property type="match status" value="1"/>
</dbReference>
<dbReference type="GO" id="GO:0015031">
    <property type="term" value="P:protein transport"/>
    <property type="evidence" value="ECO:0007669"/>
    <property type="project" value="UniProtKB-KW"/>
</dbReference>
<evidence type="ECO:0000259" key="14">
    <source>
        <dbReference type="PROSITE" id="PS50192"/>
    </source>
</evidence>
<sequence length="238" mass="26752">MAYGRTGTFDKTNPFADDEDDLTGGDEDDGGWDLMRDELATRQGNISRSTQRCLGAIAESERVGVATAEELLHQREQLERTEKNLDKINKDLDVSQRHITSIKSMWGGVINFFKKKPQEPPPVASEQETKVQGAPKLRQAMEASQNQPRPAGEHPAMQLRDESRYAHGTSQSFQKWNAEFEDNLDDMSTGLGTLKSLAMGLNDEITEQNAMLDRLGDKTDKSELRIHGTNKEMRNMLK</sequence>
<comment type="subcellular location">
    <subcellularLocation>
        <location evidence="6">Cell projection</location>
        <location evidence="6">Cilium membrane</location>
        <topology evidence="6">Peripheral membrane protein</topology>
    </subcellularLocation>
    <subcellularLocation>
        <location evidence="7">Cytoplasmic vesicle</location>
        <location evidence="7">Autophagosome membrane</location>
        <topology evidence="7">Peripheral membrane protein</topology>
    </subcellularLocation>
</comment>
<feature type="domain" description="T-SNARE coiled-coil homology" evidence="14">
    <location>
        <begin position="40"/>
        <end position="102"/>
    </location>
</feature>
<feature type="region of interest" description="Disordered" evidence="13">
    <location>
        <begin position="117"/>
        <end position="154"/>
    </location>
</feature>
<evidence type="ECO:0000256" key="4">
    <source>
        <dbReference type="ARBA" id="ARBA00023054"/>
    </source>
</evidence>
<evidence type="ECO:0000256" key="9">
    <source>
        <dbReference type="ARBA" id="ARBA00042308"/>
    </source>
</evidence>
<dbReference type="GO" id="GO:0016082">
    <property type="term" value="P:synaptic vesicle priming"/>
    <property type="evidence" value="ECO:0007669"/>
    <property type="project" value="TreeGrafter"/>
</dbReference>
<dbReference type="SUPFAM" id="SSF58038">
    <property type="entry name" value="SNARE fusion complex"/>
    <property type="match status" value="2"/>
</dbReference>
<evidence type="ECO:0000256" key="12">
    <source>
        <dbReference type="SAM" id="Coils"/>
    </source>
</evidence>
<feature type="domain" description="T-SNARE coiled-coil homology" evidence="14">
    <location>
        <begin position="174"/>
        <end position="236"/>
    </location>
</feature>
<evidence type="ECO:0000256" key="13">
    <source>
        <dbReference type="SAM" id="MobiDB-lite"/>
    </source>
</evidence>
<evidence type="ECO:0000256" key="3">
    <source>
        <dbReference type="ARBA" id="ARBA00022927"/>
    </source>
</evidence>
<dbReference type="FunFam" id="1.20.5.110:FF:000079">
    <property type="entry name" value="synaptosomal-associated protein 29"/>
    <property type="match status" value="1"/>
</dbReference>
<dbReference type="PANTHER" id="PTHR19305:SF9">
    <property type="entry name" value="SYNAPTOSOMAL-ASSOCIATED PROTEIN 29"/>
    <property type="match status" value="1"/>
</dbReference>
<evidence type="ECO:0000313" key="15">
    <source>
        <dbReference type="Proteomes" id="UP000515135"/>
    </source>
</evidence>
<dbReference type="GO" id="GO:0060170">
    <property type="term" value="C:ciliary membrane"/>
    <property type="evidence" value="ECO:0007669"/>
    <property type="project" value="UniProtKB-SubCell"/>
</dbReference>
<evidence type="ECO:0000256" key="5">
    <source>
        <dbReference type="ARBA" id="ARBA00037064"/>
    </source>
</evidence>
<evidence type="ECO:0000256" key="2">
    <source>
        <dbReference type="ARBA" id="ARBA00022448"/>
    </source>
</evidence>
<comment type="similarity">
    <text evidence="1">Belongs to the SNAP-25 family.</text>
</comment>
<evidence type="ECO:0000256" key="10">
    <source>
        <dbReference type="ARBA" id="ARBA00043032"/>
    </source>
</evidence>
<dbReference type="FunFam" id="1.20.5.110:FF:000041">
    <property type="entry name" value="Synaptosomal-associated protein 29"/>
    <property type="match status" value="1"/>
</dbReference>
<dbReference type="OrthoDB" id="18679at2759"/>
<dbReference type="InterPro" id="IPR000727">
    <property type="entry name" value="T_SNARE_dom"/>
</dbReference>
<dbReference type="Proteomes" id="UP000515135">
    <property type="component" value="Unplaced"/>
</dbReference>
<dbReference type="AlphaFoldDB" id="A0A6P5B026"/>
<protein>
    <recommendedName>
        <fullName evidence="8">Synaptosomal-associated protein 29</fullName>
    </recommendedName>
    <alternativeName>
        <fullName evidence="9">Soluble 29 kDa NSF attachment protein</fullName>
    </alternativeName>
    <alternativeName>
        <fullName evidence="10">Vesicle-membrane fusion protein SNAP-29</fullName>
    </alternativeName>
</protein>
<dbReference type="PROSITE" id="PS50192">
    <property type="entry name" value="T_SNARE"/>
    <property type="match status" value="2"/>
</dbReference>
<evidence type="ECO:0000256" key="11">
    <source>
        <dbReference type="ARBA" id="ARBA00046522"/>
    </source>
</evidence>
<evidence type="ECO:0000256" key="7">
    <source>
        <dbReference type="ARBA" id="ARBA00037854"/>
    </source>
</evidence>
<keyword evidence="15" id="KW-1185">Reference proteome</keyword>
<dbReference type="GO" id="GO:0031629">
    <property type="term" value="P:synaptic vesicle fusion to presynaptic active zone membrane"/>
    <property type="evidence" value="ECO:0007669"/>
    <property type="project" value="TreeGrafter"/>
</dbReference>
<gene>
    <name evidence="16" type="primary">LOC109488119</name>
</gene>
<dbReference type="RefSeq" id="XP_019647841.1">
    <property type="nucleotide sequence ID" value="XM_019792282.1"/>
</dbReference>
<dbReference type="Gene3D" id="1.20.5.110">
    <property type="match status" value="2"/>
</dbReference>